<evidence type="ECO:0000256" key="1">
    <source>
        <dbReference type="SAM" id="MobiDB-lite"/>
    </source>
</evidence>
<comment type="caution">
    <text evidence="2">The sequence shown here is derived from an EMBL/GenBank/DDBJ whole genome shotgun (WGS) entry which is preliminary data.</text>
</comment>
<evidence type="ECO:0000313" key="3">
    <source>
        <dbReference type="Proteomes" id="UP000661607"/>
    </source>
</evidence>
<gene>
    <name evidence="2" type="ORF">H4W81_002600</name>
</gene>
<name>A0ABR9KCT0_9ACTN</name>
<protein>
    <submittedName>
        <fullName evidence="2">Uncharacterized protein</fullName>
    </submittedName>
</protein>
<keyword evidence="3" id="KW-1185">Reference proteome</keyword>
<organism evidence="2 3">
    <name type="scientific">Nonomuraea africana</name>
    <dbReference type="NCBI Taxonomy" id="46171"/>
    <lineage>
        <taxon>Bacteria</taxon>
        <taxon>Bacillati</taxon>
        <taxon>Actinomycetota</taxon>
        <taxon>Actinomycetes</taxon>
        <taxon>Streptosporangiales</taxon>
        <taxon>Streptosporangiaceae</taxon>
        <taxon>Nonomuraea</taxon>
    </lineage>
</organism>
<sequence>MNETHWRTVTREARLSAIALTAAGDVFPTLLWTYRHYARAIFEVADLADQAKGDRLQQLAEDLIAMFEVLNEALLNRLDNGMAKHAARIGGTTSPRPSICQPRPTKPAR</sequence>
<dbReference type="Proteomes" id="UP000661607">
    <property type="component" value="Unassembled WGS sequence"/>
</dbReference>
<proteinExistence type="predicted"/>
<reference evidence="2 3" key="1">
    <citation type="submission" date="2020-10" db="EMBL/GenBank/DDBJ databases">
        <title>Sequencing the genomes of 1000 actinobacteria strains.</title>
        <authorList>
            <person name="Klenk H.-P."/>
        </authorList>
    </citation>
    <scope>NUCLEOTIDE SEQUENCE [LARGE SCALE GENOMIC DNA]</scope>
    <source>
        <strain evidence="2 3">DSM 43748</strain>
    </source>
</reference>
<evidence type="ECO:0000313" key="2">
    <source>
        <dbReference type="EMBL" id="MBE1559821.1"/>
    </source>
</evidence>
<feature type="region of interest" description="Disordered" evidence="1">
    <location>
        <begin position="86"/>
        <end position="109"/>
    </location>
</feature>
<accession>A0ABR9KCT0</accession>
<dbReference type="EMBL" id="JADBEF010000001">
    <property type="protein sequence ID" value="MBE1559821.1"/>
    <property type="molecule type" value="Genomic_DNA"/>
</dbReference>
<dbReference type="RefSeq" id="WP_225960919.1">
    <property type="nucleotide sequence ID" value="NZ_BAAASY010000050.1"/>
</dbReference>